<keyword evidence="13" id="KW-1185">Reference proteome</keyword>
<reference evidence="12 13" key="1">
    <citation type="submission" date="2012-08" db="EMBL/GenBank/DDBJ databases">
        <title>Whole genome shotgun sequence of Gordonia rhizosphera NBRC 16068.</title>
        <authorList>
            <person name="Takarada H."/>
            <person name="Isaki S."/>
            <person name="Hosoyama A."/>
            <person name="Tsuchikane K."/>
            <person name="Katsumata H."/>
            <person name="Baba S."/>
            <person name="Ohji S."/>
            <person name="Yamazaki S."/>
            <person name="Fujita N."/>
        </authorList>
    </citation>
    <scope>NUCLEOTIDE SEQUENCE [LARGE SCALE GENOMIC DNA]</scope>
    <source>
        <strain evidence="12 13">NBRC 16068</strain>
    </source>
</reference>
<dbReference type="PROSITE" id="PS51384">
    <property type="entry name" value="FAD_FR"/>
    <property type="match status" value="1"/>
</dbReference>
<dbReference type="GO" id="GO:0051537">
    <property type="term" value="F:2 iron, 2 sulfur cluster binding"/>
    <property type="evidence" value="ECO:0007669"/>
    <property type="project" value="UniProtKB-KW"/>
</dbReference>
<feature type="domain" description="2Fe-2S ferredoxin-type" evidence="10">
    <location>
        <begin position="278"/>
        <end position="366"/>
    </location>
</feature>
<dbReference type="OrthoDB" id="9796486at2"/>
<dbReference type="Proteomes" id="UP000008363">
    <property type="component" value="Unassembled WGS sequence"/>
</dbReference>
<keyword evidence="3" id="KW-0001">2Fe-2S</keyword>
<dbReference type="SUPFAM" id="SSF54292">
    <property type="entry name" value="2Fe-2S ferredoxin-like"/>
    <property type="match status" value="1"/>
</dbReference>
<dbReference type="EMBL" id="BAHC01000115">
    <property type="protein sequence ID" value="GAB90670.1"/>
    <property type="molecule type" value="Genomic_DNA"/>
</dbReference>
<evidence type="ECO:0000256" key="3">
    <source>
        <dbReference type="ARBA" id="ARBA00022714"/>
    </source>
</evidence>
<dbReference type="GO" id="GO:0050660">
    <property type="term" value="F:flavin adenine dinucleotide binding"/>
    <property type="evidence" value="ECO:0007669"/>
    <property type="project" value="TreeGrafter"/>
</dbReference>
<dbReference type="SUPFAM" id="SSF52343">
    <property type="entry name" value="Ferredoxin reductase-like, C-terminal NADP-linked domain"/>
    <property type="match status" value="1"/>
</dbReference>
<dbReference type="CDD" id="cd06214">
    <property type="entry name" value="PA_degradation_oxidoreductase_like"/>
    <property type="match status" value="1"/>
</dbReference>
<sequence>MTHVTAQETPAHEVETTLAGADRVSRQNGDRFRALRVKGVVCETSDAVSLVLDVPATDTMQFRYRAGQFITINVEVGGCEYLRCYSMSSSPLVGKDLRITVKRDRDGVVSNWINDHVQVGDQIWAARPSGRFVLAETAADLVAFAGGSGVTPVFSLISAALQGTTRTVRLFYANRSRDSVIFGDALDDLAVRHPGRLVIHHHFDEDSGLVTGDAITSFLADVGTDADHYICGPSAFMDTAESTLAAVGTSTDRIHLERFSAAVPAFDADSDVFGSTTTEVTIRLDRRTTTVPYRTGHTLLQSARSAGLRAPSSCETGSCATCMARVIEGSVRMLNNDALDDDEVAEGYILTCQSVPTSPTISVVYE</sequence>
<feature type="domain" description="FAD-binding FR-type" evidence="11">
    <location>
        <begin position="30"/>
        <end position="135"/>
    </location>
</feature>
<dbReference type="CDD" id="cd00207">
    <property type="entry name" value="fer2"/>
    <property type="match status" value="1"/>
</dbReference>
<keyword evidence="2" id="KW-0285">Flavoprotein</keyword>
<dbReference type="InterPro" id="IPR006058">
    <property type="entry name" value="2Fe2S_fd_BS"/>
</dbReference>
<dbReference type="InterPro" id="IPR017938">
    <property type="entry name" value="Riboflavin_synthase-like_b-brl"/>
</dbReference>
<dbReference type="PANTHER" id="PTHR47354:SF8">
    <property type="entry name" value="1,2-PHENYLACETYL-COA EPOXIDASE, SUBUNIT E"/>
    <property type="match status" value="1"/>
</dbReference>
<dbReference type="SUPFAM" id="SSF63380">
    <property type="entry name" value="Riboflavin synthase domain-like"/>
    <property type="match status" value="1"/>
</dbReference>
<keyword evidence="6" id="KW-0560">Oxidoreductase</keyword>
<dbReference type="InterPro" id="IPR039261">
    <property type="entry name" value="FNR_nucleotide-bd"/>
</dbReference>
<dbReference type="InterPro" id="IPR001041">
    <property type="entry name" value="2Fe-2S_ferredoxin-type"/>
</dbReference>
<keyword evidence="5" id="KW-0274">FAD</keyword>
<keyword evidence="7" id="KW-0408">Iron</keyword>
<evidence type="ECO:0000256" key="2">
    <source>
        <dbReference type="ARBA" id="ARBA00022630"/>
    </source>
</evidence>
<dbReference type="Gene3D" id="3.40.50.80">
    <property type="entry name" value="Nucleotide-binding domain of ferredoxin-NADP reductase (FNR) module"/>
    <property type="match status" value="1"/>
</dbReference>
<evidence type="ECO:0000259" key="10">
    <source>
        <dbReference type="PROSITE" id="PS51085"/>
    </source>
</evidence>
<keyword evidence="4" id="KW-0479">Metal-binding</keyword>
<dbReference type="PROSITE" id="PS00197">
    <property type="entry name" value="2FE2S_FER_1"/>
    <property type="match status" value="1"/>
</dbReference>
<dbReference type="GO" id="GO:0046872">
    <property type="term" value="F:metal ion binding"/>
    <property type="evidence" value="ECO:0007669"/>
    <property type="project" value="UniProtKB-KW"/>
</dbReference>
<dbReference type="Gene3D" id="3.10.20.30">
    <property type="match status" value="1"/>
</dbReference>
<dbReference type="InterPro" id="IPR050415">
    <property type="entry name" value="MRET"/>
</dbReference>
<evidence type="ECO:0000313" key="13">
    <source>
        <dbReference type="Proteomes" id="UP000008363"/>
    </source>
</evidence>
<evidence type="ECO:0000256" key="1">
    <source>
        <dbReference type="ARBA" id="ARBA00001974"/>
    </source>
</evidence>
<evidence type="ECO:0000259" key="11">
    <source>
        <dbReference type="PROSITE" id="PS51384"/>
    </source>
</evidence>
<feature type="region of interest" description="Disordered" evidence="9">
    <location>
        <begin position="1"/>
        <end position="20"/>
    </location>
</feature>
<dbReference type="AlphaFoldDB" id="K6VUU4"/>
<dbReference type="InterPro" id="IPR012675">
    <property type="entry name" value="Beta-grasp_dom_sf"/>
</dbReference>
<dbReference type="Pfam" id="PF00970">
    <property type="entry name" value="FAD_binding_6"/>
    <property type="match status" value="1"/>
</dbReference>
<dbReference type="Pfam" id="PF00111">
    <property type="entry name" value="Fer2"/>
    <property type="match status" value="1"/>
</dbReference>
<evidence type="ECO:0000256" key="8">
    <source>
        <dbReference type="ARBA" id="ARBA00023014"/>
    </source>
</evidence>
<dbReference type="eggNOG" id="COG1018">
    <property type="taxonomic scope" value="Bacteria"/>
</dbReference>
<dbReference type="PROSITE" id="PS51085">
    <property type="entry name" value="2FE2S_FER_2"/>
    <property type="match status" value="1"/>
</dbReference>
<evidence type="ECO:0000256" key="6">
    <source>
        <dbReference type="ARBA" id="ARBA00023002"/>
    </source>
</evidence>
<dbReference type="InterPro" id="IPR017927">
    <property type="entry name" value="FAD-bd_FR_type"/>
</dbReference>
<dbReference type="GO" id="GO:0016491">
    <property type="term" value="F:oxidoreductase activity"/>
    <property type="evidence" value="ECO:0007669"/>
    <property type="project" value="UniProtKB-KW"/>
</dbReference>
<proteinExistence type="predicted"/>
<keyword evidence="8" id="KW-0411">Iron-sulfur</keyword>
<dbReference type="InterPro" id="IPR008333">
    <property type="entry name" value="Cbr1-like_FAD-bd_dom"/>
</dbReference>
<protein>
    <submittedName>
        <fullName evidence="12">3-ketosteroid 9alpha-hydroxylase component KshB</fullName>
    </submittedName>
</protein>
<dbReference type="PANTHER" id="PTHR47354">
    <property type="entry name" value="NADH OXIDOREDUCTASE HCR"/>
    <property type="match status" value="1"/>
</dbReference>
<name>K6VUU4_9ACTN</name>
<evidence type="ECO:0000256" key="7">
    <source>
        <dbReference type="ARBA" id="ARBA00023004"/>
    </source>
</evidence>
<evidence type="ECO:0000256" key="4">
    <source>
        <dbReference type="ARBA" id="ARBA00022723"/>
    </source>
</evidence>
<evidence type="ECO:0000256" key="9">
    <source>
        <dbReference type="SAM" id="MobiDB-lite"/>
    </source>
</evidence>
<dbReference type="RefSeq" id="WP_006333671.1">
    <property type="nucleotide sequence ID" value="NZ_BAHC01000115.1"/>
</dbReference>
<evidence type="ECO:0000313" key="12">
    <source>
        <dbReference type="EMBL" id="GAB90670.1"/>
    </source>
</evidence>
<gene>
    <name evidence="12" type="primary">kshB</name>
    <name evidence="12" type="ORF">GORHZ_115_00240</name>
</gene>
<evidence type="ECO:0000256" key="5">
    <source>
        <dbReference type="ARBA" id="ARBA00022827"/>
    </source>
</evidence>
<dbReference type="STRING" id="1108045.GORHZ_115_00240"/>
<dbReference type="Pfam" id="PF00175">
    <property type="entry name" value="NAD_binding_1"/>
    <property type="match status" value="1"/>
</dbReference>
<dbReference type="PRINTS" id="PR00410">
    <property type="entry name" value="PHEHYDRXLASE"/>
</dbReference>
<dbReference type="InterPro" id="IPR036010">
    <property type="entry name" value="2Fe-2S_ferredoxin-like_sf"/>
</dbReference>
<dbReference type="Gene3D" id="2.40.30.10">
    <property type="entry name" value="Translation factors"/>
    <property type="match status" value="1"/>
</dbReference>
<accession>K6VUU4</accession>
<dbReference type="InterPro" id="IPR001433">
    <property type="entry name" value="OxRdtase_FAD/NAD-bd"/>
</dbReference>
<comment type="caution">
    <text evidence="12">The sequence shown here is derived from an EMBL/GenBank/DDBJ whole genome shotgun (WGS) entry which is preliminary data.</text>
</comment>
<organism evidence="12 13">
    <name type="scientific">Gordonia rhizosphera NBRC 16068</name>
    <dbReference type="NCBI Taxonomy" id="1108045"/>
    <lineage>
        <taxon>Bacteria</taxon>
        <taxon>Bacillati</taxon>
        <taxon>Actinomycetota</taxon>
        <taxon>Actinomycetes</taxon>
        <taxon>Mycobacteriales</taxon>
        <taxon>Gordoniaceae</taxon>
        <taxon>Gordonia</taxon>
    </lineage>
</organism>
<comment type="cofactor">
    <cofactor evidence="1">
        <name>FAD</name>
        <dbReference type="ChEBI" id="CHEBI:57692"/>
    </cofactor>
</comment>